<feature type="compositionally biased region" description="Polar residues" evidence="5">
    <location>
        <begin position="85"/>
        <end position="105"/>
    </location>
</feature>
<comment type="similarity">
    <text evidence="2">Belongs to the IL-17 family.</text>
</comment>
<keyword evidence="6" id="KW-1133">Transmembrane helix</keyword>
<keyword evidence="3" id="KW-0964">Secreted</keyword>
<evidence type="ECO:0000256" key="3">
    <source>
        <dbReference type="ARBA" id="ARBA00022525"/>
    </source>
</evidence>
<dbReference type="Proteomes" id="UP000515154">
    <property type="component" value="Linkage group LG1"/>
</dbReference>
<dbReference type="GO" id="GO:0005125">
    <property type="term" value="F:cytokine activity"/>
    <property type="evidence" value="ECO:0007669"/>
    <property type="project" value="InterPro"/>
</dbReference>
<evidence type="ECO:0000256" key="2">
    <source>
        <dbReference type="ARBA" id="ARBA00007236"/>
    </source>
</evidence>
<evidence type="ECO:0000256" key="4">
    <source>
        <dbReference type="ARBA" id="ARBA00022729"/>
    </source>
</evidence>
<name>A0A6P7T9B1_9MOLL</name>
<reference evidence="8" key="1">
    <citation type="submission" date="2025-08" db="UniProtKB">
        <authorList>
            <consortium name="RefSeq"/>
        </authorList>
    </citation>
    <scope>IDENTIFICATION</scope>
</reference>
<feature type="region of interest" description="Disordered" evidence="5">
    <location>
        <begin position="83"/>
        <end position="105"/>
    </location>
</feature>
<keyword evidence="4" id="KW-0732">Signal</keyword>
<dbReference type="GO" id="GO:0005576">
    <property type="term" value="C:extracellular region"/>
    <property type="evidence" value="ECO:0007669"/>
    <property type="project" value="UniProtKB-SubCell"/>
</dbReference>
<protein>
    <submittedName>
        <fullName evidence="8">Interleukin 17-like protein</fullName>
    </submittedName>
</protein>
<dbReference type="Gene3D" id="2.10.90.10">
    <property type="entry name" value="Cystine-knot cytokines"/>
    <property type="match status" value="1"/>
</dbReference>
<dbReference type="AlphaFoldDB" id="A0A6P7T9B1"/>
<evidence type="ECO:0000256" key="1">
    <source>
        <dbReference type="ARBA" id="ARBA00004613"/>
    </source>
</evidence>
<keyword evidence="7" id="KW-1185">Reference proteome</keyword>
<dbReference type="KEGG" id="osn:115220484"/>
<evidence type="ECO:0000313" key="8">
    <source>
        <dbReference type="RefSeq" id="XP_029646807.1"/>
    </source>
</evidence>
<proteinExistence type="inferred from homology"/>
<dbReference type="Pfam" id="PF06083">
    <property type="entry name" value="IL17"/>
    <property type="match status" value="1"/>
</dbReference>
<dbReference type="RefSeq" id="XP_029646807.1">
    <property type="nucleotide sequence ID" value="XM_029790947.1"/>
</dbReference>
<gene>
    <name evidence="8" type="primary">LOC115220484</name>
</gene>
<comment type="subcellular location">
    <subcellularLocation>
        <location evidence="1">Secreted</location>
    </subcellularLocation>
</comment>
<accession>A0A6P7T9B1</accession>
<dbReference type="InterPro" id="IPR029034">
    <property type="entry name" value="Cystine-knot_cytokine"/>
</dbReference>
<evidence type="ECO:0000313" key="7">
    <source>
        <dbReference type="Proteomes" id="UP000515154"/>
    </source>
</evidence>
<feature type="transmembrane region" description="Helical" evidence="6">
    <location>
        <begin position="21"/>
        <end position="43"/>
    </location>
</feature>
<keyword evidence="6" id="KW-0472">Membrane</keyword>
<dbReference type="SUPFAM" id="SSF57501">
    <property type="entry name" value="Cystine-knot cytokines"/>
    <property type="match status" value="1"/>
</dbReference>
<evidence type="ECO:0000256" key="5">
    <source>
        <dbReference type="SAM" id="MobiDB-lite"/>
    </source>
</evidence>
<keyword evidence="6" id="KW-0812">Transmembrane</keyword>
<sequence length="202" mass="22273">MAEHSSDRLIFSKMLARIQRVTLCDNAVLSSIVIFLFNIAFLVSSASIPDQCKIPANLKVQYQTLSRAAIGNNFLLPVERAPAGSKQNSQTDGDKTCPTSPSSSDIIRERSTCPWYLNITHDSTVFPPSRTEAVCRCNGCFDSDNNHECVMVYTPMTVLKRTDECVDGLYVYKPKVIEVATACACARKADSRKGGSNDEYES</sequence>
<organism evidence="7 8">
    <name type="scientific">Octopus sinensis</name>
    <name type="common">East Asian common octopus</name>
    <dbReference type="NCBI Taxonomy" id="2607531"/>
    <lineage>
        <taxon>Eukaryota</taxon>
        <taxon>Metazoa</taxon>
        <taxon>Spiralia</taxon>
        <taxon>Lophotrochozoa</taxon>
        <taxon>Mollusca</taxon>
        <taxon>Cephalopoda</taxon>
        <taxon>Coleoidea</taxon>
        <taxon>Octopodiformes</taxon>
        <taxon>Octopoda</taxon>
        <taxon>Incirrata</taxon>
        <taxon>Octopodidae</taxon>
        <taxon>Octopus</taxon>
    </lineage>
</organism>
<evidence type="ECO:0000256" key="6">
    <source>
        <dbReference type="SAM" id="Phobius"/>
    </source>
</evidence>
<dbReference type="InterPro" id="IPR010345">
    <property type="entry name" value="IL-17_fam"/>
</dbReference>